<accession>A0A1L9WFI2</accession>
<evidence type="ECO:0000259" key="2">
    <source>
        <dbReference type="Pfam" id="PF13622"/>
    </source>
</evidence>
<sequence length="360" mass="38778">MVEPAHSSLFEKAIIVTPIGPSTYAACLDPAWCIGKVPHGGYTMSIFYRTAAVHFARKQSESEPKTTKTPKLPSPEPVGLQLSFLRRTLAGPAVLTVQEVKIGTRISTIHVSLSQPRNNPGPSAATTPAVQDKKDHERELEVKVVGYITVSPPAYEVGPAVTGPWQATLSPPVVDFRALAEKGGDGAWVRNQSPPPGLFAAGHAELFFPVSTLASAKTLKDQVKGVVEQWACFTPGGHPARWSNEAVLYLADMFPPALNRLGAMEIQRLKQVGAISAEAKAGPFWYPSVTLNVDLKTRLPAEGVEWLHSHVVTRMLRGSRADLEVVIHNGQGELVATSTQVALVVDAARNLKGREASERL</sequence>
<dbReference type="AlphaFoldDB" id="A0A1L9WFI2"/>
<feature type="region of interest" description="Disordered" evidence="1">
    <location>
        <begin position="58"/>
        <end position="77"/>
    </location>
</feature>
<feature type="domain" description="Acyl-CoA thioesterase-like C-terminal" evidence="3">
    <location>
        <begin position="218"/>
        <end position="344"/>
    </location>
</feature>
<evidence type="ECO:0000256" key="1">
    <source>
        <dbReference type="SAM" id="MobiDB-lite"/>
    </source>
</evidence>
<dbReference type="Gene3D" id="2.40.160.210">
    <property type="entry name" value="Acyl-CoA thioesterase, double hotdog domain"/>
    <property type="match status" value="1"/>
</dbReference>
<dbReference type="GeneID" id="30975930"/>
<dbReference type="EMBL" id="KV878992">
    <property type="protein sequence ID" value="OJJ94924.1"/>
    <property type="molecule type" value="Genomic_DNA"/>
</dbReference>
<dbReference type="Pfam" id="PF13622">
    <property type="entry name" value="4HBT_3"/>
    <property type="match status" value="1"/>
</dbReference>
<feature type="region of interest" description="Disordered" evidence="1">
    <location>
        <begin position="113"/>
        <end position="136"/>
    </location>
</feature>
<dbReference type="InterPro" id="IPR029069">
    <property type="entry name" value="HotDog_dom_sf"/>
</dbReference>
<dbReference type="Pfam" id="PF20789">
    <property type="entry name" value="4HBT_3C"/>
    <property type="match status" value="1"/>
</dbReference>
<dbReference type="InterPro" id="IPR042171">
    <property type="entry name" value="Acyl-CoA_hotdog"/>
</dbReference>
<dbReference type="OrthoDB" id="2532955at2759"/>
<dbReference type="SUPFAM" id="SSF54637">
    <property type="entry name" value="Thioesterase/thiol ester dehydrase-isomerase"/>
    <property type="match status" value="1"/>
</dbReference>
<evidence type="ECO:0000313" key="5">
    <source>
        <dbReference type="Proteomes" id="UP000184546"/>
    </source>
</evidence>
<gene>
    <name evidence="4" type="ORF">ASPACDRAFT_48372</name>
</gene>
<reference evidence="5" key="1">
    <citation type="journal article" date="2017" name="Genome Biol.">
        <title>Comparative genomics reveals high biological diversity and specific adaptations in the industrially and medically important fungal genus Aspergillus.</title>
        <authorList>
            <person name="de Vries R.P."/>
            <person name="Riley R."/>
            <person name="Wiebenga A."/>
            <person name="Aguilar-Osorio G."/>
            <person name="Amillis S."/>
            <person name="Uchima C.A."/>
            <person name="Anderluh G."/>
            <person name="Asadollahi M."/>
            <person name="Askin M."/>
            <person name="Barry K."/>
            <person name="Battaglia E."/>
            <person name="Bayram O."/>
            <person name="Benocci T."/>
            <person name="Braus-Stromeyer S.A."/>
            <person name="Caldana C."/>
            <person name="Canovas D."/>
            <person name="Cerqueira G.C."/>
            <person name="Chen F."/>
            <person name="Chen W."/>
            <person name="Choi C."/>
            <person name="Clum A."/>
            <person name="Dos Santos R.A."/>
            <person name="Damasio A.R."/>
            <person name="Diallinas G."/>
            <person name="Emri T."/>
            <person name="Fekete E."/>
            <person name="Flipphi M."/>
            <person name="Freyberg S."/>
            <person name="Gallo A."/>
            <person name="Gournas C."/>
            <person name="Habgood R."/>
            <person name="Hainaut M."/>
            <person name="Harispe M.L."/>
            <person name="Henrissat B."/>
            <person name="Hilden K.S."/>
            <person name="Hope R."/>
            <person name="Hossain A."/>
            <person name="Karabika E."/>
            <person name="Karaffa L."/>
            <person name="Karanyi Z."/>
            <person name="Krasevec N."/>
            <person name="Kuo A."/>
            <person name="Kusch H."/>
            <person name="LaButti K."/>
            <person name="Lagendijk E.L."/>
            <person name="Lapidus A."/>
            <person name="Levasseur A."/>
            <person name="Lindquist E."/>
            <person name="Lipzen A."/>
            <person name="Logrieco A.F."/>
            <person name="MacCabe A."/>
            <person name="Maekelae M.R."/>
            <person name="Malavazi I."/>
            <person name="Melin P."/>
            <person name="Meyer V."/>
            <person name="Mielnichuk N."/>
            <person name="Miskei M."/>
            <person name="Molnar A.P."/>
            <person name="Mule G."/>
            <person name="Ngan C.Y."/>
            <person name="Orejas M."/>
            <person name="Orosz E."/>
            <person name="Ouedraogo J.P."/>
            <person name="Overkamp K.M."/>
            <person name="Park H.-S."/>
            <person name="Perrone G."/>
            <person name="Piumi F."/>
            <person name="Punt P.J."/>
            <person name="Ram A.F."/>
            <person name="Ramon A."/>
            <person name="Rauscher S."/>
            <person name="Record E."/>
            <person name="Riano-Pachon D.M."/>
            <person name="Robert V."/>
            <person name="Roehrig J."/>
            <person name="Ruller R."/>
            <person name="Salamov A."/>
            <person name="Salih N.S."/>
            <person name="Samson R.A."/>
            <person name="Sandor E."/>
            <person name="Sanguinetti M."/>
            <person name="Schuetze T."/>
            <person name="Sepcic K."/>
            <person name="Shelest E."/>
            <person name="Sherlock G."/>
            <person name="Sophianopoulou V."/>
            <person name="Squina F.M."/>
            <person name="Sun H."/>
            <person name="Susca A."/>
            <person name="Todd R.B."/>
            <person name="Tsang A."/>
            <person name="Unkles S.E."/>
            <person name="van de Wiele N."/>
            <person name="van Rossen-Uffink D."/>
            <person name="Oliveira J.V."/>
            <person name="Vesth T.C."/>
            <person name="Visser J."/>
            <person name="Yu J.-H."/>
            <person name="Zhou M."/>
            <person name="Andersen M.R."/>
            <person name="Archer D.B."/>
            <person name="Baker S.E."/>
            <person name="Benoit I."/>
            <person name="Brakhage A.A."/>
            <person name="Braus G.H."/>
            <person name="Fischer R."/>
            <person name="Frisvad J.C."/>
            <person name="Goldman G.H."/>
            <person name="Houbraken J."/>
            <person name="Oakley B."/>
            <person name="Pocsi I."/>
            <person name="Scazzocchio C."/>
            <person name="Seiboth B."/>
            <person name="vanKuyk P.A."/>
            <person name="Wortman J."/>
            <person name="Dyer P.S."/>
            <person name="Grigoriev I.V."/>
        </authorList>
    </citation>
    <scope>NUCLEOTIDE SEQUENCE [LARGE SCALE GENOMIC DNA]</scope>
    <source>
        <strain evidence="5">ATCC 16872 / CBS 172.66 / WB 5094</strain>
    </source>
</reference>
<dbReference type="PANTHER" id="PTHR38110">
    <property type="entry name" value="CHROMOSOME 23, WHOLE GENOME SHOTGUN SEQUENCE"/>
    <property type="match status" value="1"/>
</dbReference>
<dbReference type="OMA" id="CDMFITP"/>
<keyword evidence="5" id="KW-1185">Reference proteome</keyword>
<protein>
    <submittedName>
        <fullName evidence="4">Uncharacterized protein</fullName>
    </submittedName>
</protein>
<dbReference type="InterPro" id="IPR049449">
    <property type="entry name" value="TesB_ACOT8-like_N"/>
</dbReference>
<dbReference type="VEuPathDB" id="FungiDB:ASPACDRAFT_48372"/>
<evidence type="ECO:0000259" key="3">
    <source>
        <dbReference type="Pfam" id="PF20789"/>
    </source>
</evidence>
<feature type="domain" description="Acyl-CoA thioesterase-like N-terminal HotDog" evidence="2">
    <location>
        <begin position="29"/>
        <end position="117"/>
    </location>
</feature>
<dbReference type="RefSeq" id="XP_020051264.1">
    <property type="nucleotide sequence ID" value="XM_020202116.1"/>
</dbReference>
<name>A0A1L9WFI2_ASPA1</name>
<dbReference type="Proteomes" id="UP000184546">
    <property type="component" value="Unassembled WGS sequence"/>
</dbReference>
<organism evidence="4 5">
    <name type="scientific">Aspergillus aculeatus (strain ATCC 16872 / CBS 172.66 / WB 5094)</name>
    <dbReference type="NCBI Taxonomy" id="690307"/>
    <lineage>
        <taxon>Eukaryota</taxon>
        <taxon>Fungi</taxon>
        <taxon>Dikarya</taxon>
        <taxon>Ascomycota</taxon>
        <taxon>Pezizomycotina</taxon>
        <taxon>Eurotiomycetes</taxon>
        <taxon>Eurotiomycetidae</taxon>
        <taxon>Eurotiales</taxon>
        <taxon>Aspergillaceae</taxon>
        <taxon>Aspergillus</taxon>
        <taxon>Aspergillus subgen. Circumdati</taxon>
    </lineage>
</organism>
<evidence type="ECO:0000313" key="4">
    <source>
        <dbReference type="EMBL" id="OJJ94924.1"/>
    </source>
</evidence>
<dbReference type="InterPro" id="IPR049450">
    <property type="entry name" value="ACOT8-like_C"/>
</dbReference>
<dbReference type="InterPro" id="IPR052389">
    <property type="entry name" value="Sec_Metab_Biosynth-Assoc"/>
</dbReference>
<dbReference type="STRING" id="690307.A0A1L9WFI2"/>
<dbReference type="PANTHER" id="PTHR38110:SF1">
    <property type="entry name" value="THIOESTERASE DOMAIN-CONTAINING PROTEIN"/>
    <property type="match status" value="1"/>
</dbReference>
<feature type="compositionally biased region" description="Polar residues" evidence="1">
    <location>
        <begin position="113"/>
        <end position="129"/>
    </location>
</feature>
<proteinExistence type="predicted"/>